<comment type="caution">
    <text evidence="3">The sequence shown here is derived from an EMBL/GenBank/DDBJ whole genome shotgun (WGS) entry which is preliminary data.</text>
</comment>
<dbReference type="EMBL" id="VTOW01000002">
    <property type="protein sequence ID" value="NKE71711.1"/>
    <property type="molecule type" value="Genomic_DNA"/>
</dbReference>
<keyword evidence="1" id="KW-0488">Methylation</keyword>
<protein>
    <submittedName>
        <fullName evidence="3">Type II secretion system protein</fullName>
    </submittedName>
</protein>
<dbReference type="Proteomes" id="UP000534783">
    <property type="component" value="Unassembled WGS sequence"/>
</dbReference>
<name>A0A7X6IBF0_9BACT</name>
<evidence type="ECO:0000256" key="2">
    <source>
        <dbReference type="SAM" id="Phobius"/>
    </source>
</evidence>
<keyword evidence="2" id="KW-0472">Membrane</keyword>
<evidence type="ECO:0000313" key="4">
    <source>
        <dbReference type="Proteomes" id="UP000534783"/>
    </source>
</evidence>
<feature type="transmembrane region" description="Helical" evidence="2">
    <location>
        <begin position="21"/>
        <end position="41"/>
    </location>
</feature>
<dbReference type="PRINTS" id="PR00813">
    <property type="entry name" value="BCTERIALGSPG"/>
</dbReference>
<keyword evidence="2" id="KW-1133">Transmembrane helix</keyword>
<organism evidence="3 4">
    <name type="scientific">Candidatus Manganitrophus noduliformans</name>
    <dbReference type="NCBI Taxonomy" id="2606439"/>
    <lineage>
        <taxon>Bacteria</taxon>
        <taxon>Pseudomonadati</taxon>
        <taxon>Nitrospirota</taxon>
        <taxon>Nitrospiria</taxon>
        <taxon>Candidatus Troglogloeales</taxon>
        <taxon>Candidatus Manganitrophaceae</taxon>
        <taxon>Candidatus Manganitrophus</taxon>
    </lineage>
</organism>
<dbReference type="InterPro" id="IPR012902">
    <property type="entry name" value="N_methyl_site"/>
</dbReference>
<dbReference type="InterPro" id="IPR000983">
    <property type="entry name" value="Bac_GSPG_pilin"/>
</dbReference>
<dbReference type="NCBIfam" id="TIGR02532">
    <property type="entry name" value="IV_pilin_GFxxxE"/>
    <property type="match status" value="1"/>
</dbReference>
<dbReference type="InterPro" id="IPR045584">
    <property type="entry name" value="Pilin-like"/>
</dbReference>
<keyword evidence="4" id="KW-1185">Reference proteome</keyword>
<sequence>MISFLHPDREPRKGRQAGFSLLELMITIVIIFVLAMMALPLSKNIAKRAKETELKQRLQILRKAIDDFNRDWNRDGDNLLGELCKQNKLTCKEVSSPFGYPKKLELLLGVELTGEVETTTRRYLRKPLPDPMTESGEWGLRCYTDPPDSETWCEDDIYDVYTTSEETALDETKYRDW</sequence>
<gene>
    <name evidence="3" type="ORF">MNODULE_13270</name>
</gene>
<dbReference type="SUPFAM" id="SSF54523">
    <property type="entry name" value="Pili subunits"/>
    <property type="match status" value="1"/>
</dbReference>
<keyword evidence="2" id="KW-0812">Transmembrane</keyword>
<accession>A0A7X6IBF0</accession>
<proteinExistence type="predicted"/>
<dbReference type="Gene3D" id="3.30.700.10">
    <property type="entry name" value="Glycoprotein, Type 4 Pilin"/>
    <property type="match status" value="1"/>
</dbReference>
<dbReference type="PROSITE" id="PS00409">
    <property type="entry name" value="PROKAR_NTER_METHYL"/>
    <property type="match status" value="1"/>
</dbReference>
<evidence type="ECO:0000313" key="3">
    <source>
        <dbReference type="EMBL" id="NKE71711.1"/>
    </source>
</evidence>
<dbReference type="Pfam" id="PF07963">
    <property type="entry name" value="N_methyl"/>
    <property type="match status" value="1"/>
</dbReference>
<dbReference type="GO" id="GO:0015628">
    <property type="term" value="P:protein secretion by the type II secretion system"/>
    <property type="evidence" value="ECO:0007669"/>
    <property type="project" value="InterPro"/>
</dbReference>
<dbReference type="AlphaFoldDB" id="A0A7X6IBF0"/>
<evidence type="ECO:0000256" key="1">
    <source>
        <dbReference type="ARBA" id="ARBA00022481"/>
    </source>
</evidence>
<dbReference type="GO" id="GO:0015627">
    <property type="term" value="C:type II protein secretion system complex"/>
    <property type="evidence" value="ECO:0007669"/>
    <property type="project" value="InterPro"/>
</dbReference>
<reference evidence="3 4" key="1">
    <citation type="journal article" date="2020" name="Nature">
        <title>Bacterial chemolithoautotrophy via manganese oxidation.</title>
        <authorList>
            <person name="Yu H."/>
            <person name="Leadbetter J.R."/>
        </authorList>
    </citation>
    <scope>NUCLEOTIDE SEQUENCE [LARGE SCALE GENOMIC DNA]</scope>
    <source>
        <strain evidence="3 4">Mn-1</strain>
    </source>
</reference>